<dbReference type="KEGG" id="tab:CIG75_08870"/>
<dbReference type="RefSeq" id="WP_094236327.1">
    <property type="nucleotide sequence ID" value="NZ_CP022657.1"/>
</dbReference>
<keyword evidence="4" id="KW-1185">Reference proteome</keyword>
<evidence type="ECO:0000256" key="2">
    <source>
        <dbReference type="SAM" id="SignalP"/>
    </source>
</evidence>
<dbReference type="OrthoDB" id="2381329at2"/>
<feature type="compositionally biased region" description="Low complexity" evidence="1">
    <location>
        <begin position="25"/>
        <end position="42"/>
    </location>
</feature>
<dbReference type="EMBL" id="CP022657">
    <property type="protein sequence ID" value="ASS75078.1"/>
    <property type="molecule type" value="Genomic_DNA"/>
</dbReference>
<evidence type="ECO:0000256" key="1">
    <source>
        <dbReference type="SAM" id="MobiDB-lite"/>
    </source>
</evidence>
<evidence type="ECO:0008006" key="5">
    <source>
        <dbReference type="Google" id="ProtNLM"/>
    </source>
</evidence>
<feature type="compositionally biased region" description="Polar residues" evidence="1">
    <location>
        <begin position="57"/>
        <end position="66"/>
    </location>
</feature>
<feature type="signal peptide" evidence="2">
    <location>
        <begin position="1"/>
        <end position="27"/>
    </location>
</feature>
<reference evidence="3 4" key="1">
    <citation type="journal article" date="2015" name="Int. J. Syst. Evol. Microbiol.">
        <title>Tumebacillus algifaecis sp. nov., isolated from decomposing algal scum.</title>
        <authorList>
            <person name="Wu Y.F."/>
            <person name="Zhang B."/>
            <person name="Xing P."/>
            <person name="Wu Q.L."/>
            <person name="Liu S.J."/>
        </authorList>
    </citation>
    <scope>NUCLEOTIDE SEQUENCE [LARGE SCALE GENOMIC DNA]</scope>
    <source>
        <strain evidence="3 4">THMBR28</strain>
    </source>
</reference>
<sequence length="192" mass="20677">MNVYTRSKGWLMILTALALVGCGNQGAAPAKQQPQPQQQGDQVEIKTTPAERKPNPKQVSETNKPNYTVRAPQVQVAGNQGQESAEQQADSLANIMTRIPGVEHASVLIAGKMALVGLDLHPSITGSQIDSIKFSAKEAVERNGDGYRALVSADLDTVTRARTLIRDIQHGKPMTAISNEIADIVSRLIPEM</sequence>
<dbReference type="Pfam" id="PF09580">
    <property type="entry name" value="Spore_YhcN_YlaJ"/>
    <property type="match status" value="1"/>
</dbReference>
<name>A0A223D0A9_9BACL</name>
<dbReference type="InterPro" id="IPR019076">
    <property type="entry name" value="Spore_lipoprot_YhcN/YlaJ-like"/>
</dbReference>
<feature type="region of interest" description="Disordered" evidence="1">
    <location>
        <begin position="25"/>
        <end position="69"/>
    </location>
</feature>
<proteinExistence type="predicted"/>
<dbReference type="PROSITE" id="PS51257">
    <property type="entry name" value="PROKAR_LIPOPROTEIN"/>
    <property type="match status" value="1"/>
</dbReference>
<accession>A0A223D0A9</accession>
<feature type="chain" id="PRO_5013234143" description="Sporulation protein" evidence="2">
    <location>
        <begin position="28"/>
        <end position="192"/>
    </location>
</feature>
<protein>
    <recommendedName>
        <fullName evidence="5">Sporulation protein</fullName>
    </recommendedName>
</protein>
<dbReference type="AlphaFoldDB" id="A0A223D0A9"/>
<evidence type="ECO:0000313" key="4">
    <source>
        <dbReference type="Proteomes" id="UP000214688"/>
    </source>
</evidence>
<evidence type="ECO:0000313" key="3">
    <source>
        <dbReference type="EMBL" id="ASS75078.1"/>
    </source>
</evidence>
<gene>
    <name evidence="3" type="ORF">CIG75_08870</name>
</gene>
<organism evidence="3 4">
    <name type="scientific">Tumebacillus algifaecis</name>
    <dbReference type="NCBI Taxonomy" id="1214604"/>
    <lineage>
        <taxon>Bacteria</taxon>
        <taxon>Bacillati</taxon>
        <taxon>Bacillota</taxon>
        <taxon>Bacilli</taxon>
        <taxon>Bacillales</taxon>
        <taxon>Alicyclobacillaceae</taxon>
        <taxon>Tumebacillus</taxon>
    </lineage>
</organism>
<dbReference type="Proteomes" id="UP000214688">
    <property type="component" value="Chromosome"/>
</dbReference>
<keyword evidence="2" id="KW-0732">Signal</keyword>